<sequence>MDKRELRKIPALRATPQDISLAKRVSGAKYIAKSEVRICAHKKTLLLNLFRAPELRIGKVEAAFRVCCTHDDYITQDMQNATACKWLTGKLYSITWEYDDYGNGDFITFSDDESVNLVHKFFHKEGDPIRVIHDFQESIAHERLMCRYRELMHQIDERMKLVPSLPHDFRHWVEEYALYDSRYLVYQYSRKKQMDGYCTHCHHDVKVINPKHNQKGICPHCGSHVIFKAAGKFHHQLDREHVTLIQRAGDGFVFRCFTAYKRYDNIRKPDMAIYEDMRSFADKGFQITSEDAYKWDSFRPNVNIVRWKDDPAAGVWYEGKVYWNNLQEVLQGTKCQYSALWTLLERNPDKRFYPLGFLLNYKPSYEYLIKLGMYNLVFEDVNSSEYLYSNNGTDIPKESKSIVEALGIPKTMLSMLKMMNPTKNELSMFRAAAAAGKWTTPEEVRRVESVIPDARVFSVPETTPHKIMRYIEQQKGRNAEHAFREWIDYIGFCRKLGYDMGNSFILFPKELKKSHDTLMNRIKIKNSRAEDKKIRAMFKEYQRRFEWQQGNYVMLVPRCAADIIKEGQDQHNCVGGYVKSVAEKATVVLFLRKKENPKKSLYTVEYCDGKVMQCRSFSNGPMTSEVEKLIKQFERDILCRAEKEKIGVGVA</sequence>
<dbReference type="EMBL" id="CP135996">
    <property type="protein sequence ID" value="WOC33443.1"/>
    <property type="molecule type" value="Genomic_DNA"/>
</dbReference>
<dbReference type="Proteomes" id="UP001300604">
    <property type="component" value="Chromosome"/>
</dbReference>
<evidence type="ECO:0000313" key="2">
    <source>
        <dbReference type="Proteomes" id="UP001300604"/>
    </source>
</evidence>
<protein>
    <submittedName>
        <fullName evidence="1">PcfJ domain-containing protein</fullName>
    </submittedName>
</protein>
<evidence type="ECO:0000313" key="1">
    <source>
        <dbReference type="EMBL" id="WOC33443.1"/>
    </source>
</evidence>
<dbReference type="InterPro" id="IPR025586">
    <property type="entry name" value="PcfJ"/>
</dbReference>
<reference evidence="1" key="1">
    <citation type="submission" date="2023-09" db="EMBL/GenBank/DDBJ databases">
        <authorList>
            <person name="Zeng C."/>
        </authorList>
    </citation>
    <scope>NUCLEOTIDE SEQUENCE</scope>
    <source>
        <strain evidence="1">ZCY20-5</strain>
    </source>
</reference>
<accession>A0AA97DDE0</accession>
<dbReference type="AlphaFoldDB" id="A0AA97DDE0"/>
<gene>
    <name evidence="1" type="ORF">PXC00_06145</name>
</gene>
<keyword evidence="2" id="KW-1185">Reference proteome</keyword>
<name>A0AA97DDE0_9FIRM</name>
<dbReference type="KEGG" id="carl:PXC00_06145"/>
<dbReference type="RefSeq" id="WP_275845842.1">
    <property type="nucleotide sequence ID" value="NZ_CP135996.1"/>
</dbReference>
<dbReference type="Pfam" id="PF14284">
    <property type="entry name" value="PcfJ"/>
    <property type="match status" value="1"/>
</dbReference>
<proteinExistence type="predicted"/>
<reference evidence="1" key="2">
    <citation type="submission" date="2024-06" db="EMBL/GenBank/DDBJ databases">
        <title>Caproicibacterium argilliputei sp. nov, a novel caproic acid producing anaerobic bacterium isolated from pit mud.</title>
        <authorList>
            <person name="Xia S."/>
        </authorList>
    </citation>
    <scope>NUCLEOTIDE SEQUENCE</scope>
    <source>
        <strain evidence="1">ZCY20-5</strain>
    </source>
</reference>
<organism evidence="1 2">
    <name type="scientific">Caproicibacterium argilliputei</name>
    <dbReference type="NCBI Taxonomy" id="3030016"/>
    <lineage>
        <taxon>Bacteria</taxon>
        <taxon>Bacillati</taxon>
        <taxon>Bacillota</taxon>
        <taxon>Clostridia</taxon>
        <taxon>Eubacteriales</taxon>
        <taxon>Oscillospiraceae</taxon>
        <taxon>Caproicibacterium</taxon>
    </lineage>
</organism>